<evidence type="ECO:0000313" key="3">
    <source>
        <dbReference type="Proteomes" id="UP000216446"/>
    </source>
</evidence>
<organism evidence="2 3">
    <name type="scientific">Rubricoccus marinus</name>
    <dbReference type="NCBI Taxonomy" id="716817"/>
    <lineage>
        <taxon>Bacteria</taxon>
        <taxon>Pseudomonadati</taxon>
        <taxon>Rhodothermota</taxon>
        <taxon>Rhodothermia</taxon>
        <taxon>Rhodothermales</taxon>
        <taxon>Rubricoccaceae</taxon>
        <taxon>Rubricoccus</taxon>
    </lineage>
</organism>
<dbReference type="InterPro" id="IPR008969">
    <property type="entry name" value="CarboxyPept-like_regulatory"/>
</dbReference>
<dbReference type="Gene3D" id="2.60.40.10">
    <property type="entry name" value="Immunoglobulins"/>
    <property type="match status" value="1"/>
</dbReference>
<dbReference type="Proteomes" id="UP000216446">
    <property type="component" value="Unassembled WGS sequence"/>
</dbReference>
<sequence length="155" mass="16827">MLKRSAFLIVVLLAAGCDSSNLLAASGDNGHVTGDVTRWAGESRVGAPVPNVTVQLRPRYRGGLLQRFRWQAGSPVAETTTDSLGRFEVRARPGTYFVAALMPPERYLMQGCPTVTRVFSGRFETDAKLVDLAAVRVSRGRTAEQQLKVAVVCPH</sequence>
<dbReference type="PROSITE" id="PS51257">
    <property type="entry name" value="PROKAR_LIPOPROTEIN"/>
    <property type="match status" value="1"/>
</dbReference>
<evidence type="ECO:0000313" key="2">
    <source>
        <dbReference type="EMBL" id="OZC02921.1"/>
    </source>
</evidence>
<feature type="signal peptide" evidence="1">
    <location>
        <begin position="1"/>
        <end position="24"/>
    </location>
</feature>
<dbReference type="RefSeq" id="WP_094547665.1">
    <property type="nucleotide sequence ID" value="NZ_MQWB01000001.1"/>
</dbReference>
<evidence type="ECO:0000256" key="1">
    <source>
        <dbReference type="SAM" id="SignalP"/>
    </source>
</evidence>
<protein>
    <recommendedName>
        <fullName evidence="4">Prealbumin-like fold domain-containing protein</fullName>
    </recommendedName>
</protein>
<feature type="chain" id="PRO_5012107693" description="Prealbumin-like fold domain-containing protein" evidence="1">
    <location>
        <begin position="25"/>
        <end position="155"/>
    </location>
</feature>
<reference evidence="2 3" key="1">
    <citation type="submission" date="2016-11" db="EMBL/GenBank/DDBJ databases">
        <title>Study of marine rhodopsin-containing bacteria.</title>
        <authorList>
            <person name="Yoshizawa S."/>
            <person name="Kumagai Y."/>
            <person name="Kogure K."/>
        </authorList>
    </citation>
    <scope>NUCLEOTIDE SEQUENCE [LARGE SCALE GENOMIC DNA]</scope>
    <source>
        <strain evidence="2 3">SG-29</strain>
    </source>
</reference>
<evidence type="ECO:0008006" key="4">
    <source>
        <dbReference type="Google" id="ProtNLM"/>
    </source>
</evidence>
<dbReference type="AlphaFoldDB" id="A0A259TYY4"/>
<gene>
    <name evidence="2" type="ORF">BSZ36_08010</name>
</gene>
<proteinExistence type="predicted"/>
<keyword evidence="1" id="KW-0732">Signal</keyword>
<comment type="caution">
    <text evidence="2">The sequence shown here is derived from an EMBL/GenBank/DDBJ whole genome shotgun (WGS) entry which is preliminary data.</text>
</comment>
<keyword evidence="3" id="KW-1185">Reference proteome</keyword>
<dbReference type="InParanoid" id="A0A259TYY4"/>
<name>A0A259TYY4_9BACT</name>
<accession>A0A259TYY4</accession>
<dbReference type="InterPro" id="IPR013783">
    <property type="entry name" value="Ig-like_fold"/>
</dbReference>
<dbReference type="SUPFAM" id="SSF49464">
    <property type="entry name" value="Carboxypeptidase regulatory domain-like"/>
    <property type="match status" value="1"/>
</dbReference>
<dbReference type="EMBL" id="MQWB01000001">
    <property type="protein sequence ID" value="OZC02921.1"/>
    <property type="molecule type" value="Genomic_DNA"/>
</dbReference>